<evidence type="ECO:0000256" key="2">
    <source>
        <dbReference type="ARBA" id="ARBA00004726"/>
    </source>
</evidence>
<protein>
    <recommendedName>
        <fullName evidence="15">Riboflavin biosynthesis protein</fullName>
    </recommendedName>
    <domain>
        <recommendedName>
            <fullName evidence="15">Riboflavin kinase</fullName>
            <ecNumber evidence="15">2.7.1.26</ecNumber>
        </recommendedName>
        <alternativeName>
            <fullName evidence="15">Flavokinase</fullName>
        </alternativeName>
    </domain>
    <domain>
        <recommendedName>
            <fullName evidence="15">FMN adenylyltransferase</fullName>
            <ecNumber evidence="15">2.7.7.2</ecNumber>
        </recommendedName>
        <alternativeName>
            <fullName evidence="15">FAD pyrophosphorylase</fullName>
        </alternativeName>
        <alternativeName>
            <fullName evidence="15">FAD synthase</fullName>
        </alternativeName>
    </domain>
</protein>
<dbReference type="Proteomes" id="UP000824189">
    <property type="component" value="Unassembled WGS sequence"/>
</dbReference>
<keyword evidence="9 15" id="KW-0418">Kinase</keyword>
<dbReference type="GO" id="GO:0005524">
    <property type="term" value="F:ATP binding"/>
    <property type="evidence" value="ECO:0007669"/>
    <property type="project" value="UniProtKB-UniRule"/>
</dbReference>
<comment type="similarity">
    <text evidence="15">Belongs to the ribF family.</text>
</comment>
<comment type="function">
    <text evidence="1">Catalyzes the phosphorylation of riboflavin to FMN followed by the adenylation of FMN to FAD.</text>
</comment>
<evidence type="ECO:0000259" key="16">
    <source>
        <dbReference type="SMART" id="SM00904"/>
    </source>
</evidence>
<evidence type="ECO:0000256" key="7">
    <source>
        <dbReference type="ARBA" id="ARBA00022695"/>
    </source>
</evidence>
<evidence type="ECO:0000313" key="17">
    <source>
        <dbReference type="EMBL" id="HIW95620.1"/>
    </source>
</evidence>
<dbReference type="SUPFAM" id="SSF52374">
    <property type="entry name" value="Nucleotidylyl transferase"/>
    <property type="match status" value="1"/>
</dbReference>
<keyword evidence="11 15" id="KW-0067">ATP-binding</keyword>
<feature type="domain" description="Riboflavin kinase" evidence="16">
    <location>
        <begin position="208"/>
        <end position="352"/>
    </location>
</feature>
<gene>
    <name evidence="17" type="ORF">H9867_03920</name>
</gene>
<dbReference type="PIRSF" id="PIRSF004491">
    <property type="entry name" value="FAD_Synth"/>
    <property type="match status" value="1"/>
</dbReference>
<evidence type="ECO:0000256" key="14">
    <source>
        <dbReference type="ARBA" id="ARBA00049494"/>
    </source>
</evidence>
<dbReference type="SUPFAM" id="SSF82114">
    <property type="entry name" value="Riboflavin kinase-like"/>
    <property type="match status" value="1"/>
</dbReference>
<dbReference type="GO" id="GO:0009398">
    <property type="term" value="P:FMN biosynthetic process"/>
    <property type="evidence" value="ECO:0007669"/>
    <property type="project" value="UniProtKB-UniRule"/>
</dbReference>
<evidence type="ECO:0000256" key="5">
    <source>
        <dbReference type="ARBA" id="ARBA00022643"/>
    </source>
</evidence>
<comment type="caution">
    <text evidence="17">The sequence shown here is derived from an EMBL/GenBank/DDBJ whole genome shotgun (WGS) entry which is preliminary data.</text>
</comment>
<dbReference type="InterPro" id="IPR002606">
    <property type="entry name" value="Riboflavin_kinase_bac"/>
</dbReference>
<evidence type="ECO:0000256" key="6">
    <source>
        <dbReference type="ARBA" id="ARBA00022679"/>
    </source>
</evidence>
<evidence type="ECO:0000313" key="18">
    <source>
        <dbReference type="Proteomes" id="UP000824189"/>
    </source>
</evidence>
<keyword evidence="5 15" id="KW-0288">FMN</keyword>
<dbReference type="Gene3D" id="2.40.30.30">
    <property type="entry name" value="Riboflavin kinase-like"/>
    <property type="match status" value="1"/>
</dbReference>
<dbReference type="PANTHER" id="PTHR22749">
    <property type="entry name" value="RIBOFLAVIN KINASE/FMN ADENYLYLTRANSFERASE"/>
    <property type="match status" value="1"/>
</dbReference>
<dbReference type="AlphaFoldDB" id="A0A9D1RXV3"/>
<sequence>MSHGYSVSTSMTGVSIWYGLDRVPEHVAAGGTVVTIGVFDGVHRGHQELVRRTVAKARELGVPSVMFTFDPHPTVVFRPESVPALLGTVAERARLAQDMGIDNVVVVSFTKEISSWSPEEYVDNVLVELLRAKAVYVGENFTFGHKAAGTTETLQELGQGRGIDVTVVGLLAEESARGASAGADEHVVCSTWIREALAAGDVEGANEALGRNFCVTGEVTHGAGRGGRALGFPTANLYFPDKYALPADGVYAGYVTVCPADAGPAGVAAATVGTMPVGEKLPAAISVGTNPTFGHEPRSVESFVLDHEADLYGLNISVEFVQRLRGMETYNSMDELIEAIGRDVAETRKALQDD</sequence>
<name>A0A9D1RXV3_9CORY</name>
<evidence type="ECO:0000256" key="3">
    <source>
        <dbReference type="ARBA" id="ARBA00005201"/>
    </source>
</evidence>
<accession>A0A9D1RXV3</accession>
<dbReference type="GO" id="GO:0006747">
    <property type="term" value="P:FAD biosynthetic process"/>
    <property type="evidence" value="ECO:0007669"/>
    <property type="project" value="UniProtKB-UniRule"/>
</dbReference>
<dbReference type="SMART" id="SM00904">
    <property type="entry name" value="Flavokinase"/>
    <property type="match status" value="1"/>
</dbReference>
<dbReference type="GO" id="GO:0008531">
    <property type="term" value="F:riboflavin kinase activity"/>
    <property type="evidence" value="ECO:0007669"/>
    <property type="project" value="UniProtKB-UniRule"/>
</dbReference>
<comment type="catalytic activity">
    <reaction evidence="13 15">
        <text>riboflavin + ATP = FMN + ADP + H(+)</text>
        <dbReference type="Rhea" id="RHEA:14357"/>
        <dbReference type="ChEBI" id="CHEBI:15378"/>
        <dbReference type="ChEBI" id="CHEBI:30616"/>
        <dbReference type="ChEBI" id="CHEBI:57986"/>
        <dbReference type="ChEBI" id="CHEBI:58210"/>
        <dbReference type="ChEBI" id="CHEBI:456216"/>
        <dbReference type="EC" id="2.7.1.26"/>
    </reaction>
</comment>
<dbReference type="InterPro" id="IPR015864">
    <property type="entry name" value="FAD_synthase"/>
</dbReference>
<evidence type="ECO:0000256" key="12">
    <source>
        <dbReference type="ARBA" id="ARBA00023268"/>
    </source>
</evidence>
<keyword evidence="10 15" id="KW-0274">FAD</keyword>
<dbReference type="NCBIfam" id="TIGR00083">
    <property type="entry name" value="ribF"/>
    <property type="match status" value="1"/>
</dbReference>
<dbReference type="FunFam" id="2.40.30.30:FF:000003">
    <property type="entry name" value="Riboflavin biosynthesis protein"/>
    <property type="match status" value="1"/>
</dbReference>
<evidence type="ECO:0000256" key="1">
    <source>
        <dbReference type="ARBA" id="ARBA00002121"/>
    </source>
</evidence>
<dbReference type="NCBIfam" id="NF004160">
    <property type="entry name" value="PRK05627.1-3"/>
    <property type="match status" value="1"/>
</dbReference>
<evidence type="ECO:0000256" key="15">
    <source>
        <dbReference type="PIRNR" id="PIRNR004491"/>
    </source>
</evidence>
<comment type="catalytic activity">
    <reaction evidence="14 15">
        <text>FMN + ATP + H(+) = FAD + diphosphate</text>
        <dbReference type="Rhea" id="RHEA:17237"/>
        <dbReference type="ChEBI" id="CHEBI:15378"/>
        <dbReference type="ChEBI" id="CHEBI:30616"/>
        <dbReference type="ChEBI" id="CHEBI:33019"/>
        <dbReference type="ChEBI" id="CHEBI:57692"/>
        <dbReference type="ChEBI" id="CHEBI:58210"/>
        <dbReference type="EC" id="2.7.7.2"/>
    </reaction>
</comment>
<evidence type="ECO:0000256" key="13">
    <source>
        <dbReference type="ARBA" id="ARBA00047880"/>
    </source>
</evidence>
<comment type="pathway">
    <text evidence="2 15">Cofactor biosynthesis; FAD biosynthesis; FAD from FMN: step 1/1.</text>
</comment>
<reference evidence="17" key="1">
    <citation type="journal article" date="2021" name="PeerJ">
        <title>Extensive microbial diversity within the chicken gut microbiome revealed by metagenomics and culture.</title>
        <authorList>
            <person name="Gilroy R."/>
            <person name="Ravi A."/>
            <person name="Getino M."/>
            <person name="Pursley I."/>
            <person name="Horton D.L."/>
            <person name="Alikhan N.F."/>
            <person name="Baker D."/>
            <person name="Gharbi K."/>
            <person name="Hall N."/>
            <person name="Watson M."/>
            <person name="Adriaenssens E.M."/>
            <person name="Foster-Nyarko E."/>
            <person name="Jarju S."/>
            <person name="Secka A."/>
            <person name="Antonio M."/>
            <person name="Oren A."/>
            <person name="Chaudhuri R.R."/>
            <person name="La Ragione R."/>
            <person name="Hildebrand F."/>
            <person name="Pallen M.J."/>
        </authorList>
    </citation>
    <scope>NUCLEOTIDE SEQUENCE</scope>
    <source>
        <strain evidence="17">4376</strain>
    </source>
</reference>
<keyword evidence="4 15" id="KW-0285">Flavoprotein</keyword>
<dbReference type="CDD" id="cd02064">
    <property type="entry name" value="FAD_synthetase_N"/>
    <property type="match status" value="1"/>
</dbReference>
<dbReference type="InterPro" id="IPR023465">
    <property type="entry name" value="Riboflavin_kinase_dom_sf"/>
</dbReference>
<evidence type="ECO:0000256" key="11">
    <source>
        <dbReference type="ARBA" id="ARBA00022840"/>
    </source>
</evidence>
<dbReference type="EC" id="2.7.7.2" evidence="15"/>
<evidence type="ECO:0000256" key="9">
    <source>
        <dbReference type="ARBA" id="ARBA00022777"/>
    </source>
</evidence>
<dbReference type="InterPro" id="IPR023468">
    <property type="entry name" value="Riboflavin_kinase"/>
</dbReference>
<keyword evidence="7 15" id="KW-0548">Nucleotidyltransferase</keyword>
<keyword evidence="12" id="KW-0511">Multifunctional enzyme</keyword>
<dbReference type="InterPro" id="IPR015865">
    <property type="entry name" value="Riboflavin_kinase_bac/euk"/>
</dbReference>
<evidence type="ECO:0000256" key="8">
    <source>
        <dbReference type="ARBA" id="ARBA00022741"/>
    </source>
</evidence>
<keyword evidence="8 15" id="KW-0547">Nucleotide-binding</keyword>
<dbReference type="FunFam" id="3.40.50.620:FF:000021">
    <property type="entry name" value="Riboflavin biosynthesis protein"/>
    <property type="match status" value="1"/>
</dbReference>
<dbReference type="InterPro" id="IPR014729">
    <property type="entry name" value="Rossmann-like_a/b/a_fold"/>
</dbReference>
<dbReference type="GO" id="GO:0003919">
    <property type="term" value="F:FMN adenylyltransferase activity"/>
    <property type="evidence" value="ECO:0007669"/>
    <property type="project" value="UniProtKB-UniRule"/>
</dbReference>
<dbReference type="PANTHER" id="PTHR22749:SF6">
    <property type="entry name" value="RIBOFLAVIN KINASE"/>
    <property type="match status" value="1"/>
</dbReference>
<keyword evidence="6 15" id="KW-0808">Transferase</keyword>
<evidence type="ECO:0000256" key="4">
    <source>
        <dbReference type="ARBA" id="ARBA00022630"/>
    </source>
</evidence>
<dbReference type="GO" id="GO:0009231">
    <property type="term" value="P:riboflavin biosynthetic process"/>
    <property type="evidence" value="ECO:0007669"/>
    <property type="project" value="InterPro"/>
</dbReference>
<dbReference type="Pfam" id="PF01687">
    <property type="entry name" value="Flavokinase"/>
    <property type="match status" value="1"/>
</dbReference>
<evidence type="ECO:0000256" key="10">
    <source>
        <dbReference type="ARBA" id="ARBA00022827"/>
    </source>
</evidence>
<reference evidence="17" key="2">
    <citation type="submission" date="2021-04" db="EMBL/GenBank/DDBJ databases">
        <authorList>
            <person name="Gilroy R."/>
        </authorList>
    </citation>
    <scope>NUCLEOTIDE SEQUENCE</scope>
    <source>
        <strain evidence="17">4376</strain>
    </source>
</reference>
<proteinExistence type="inferred from homology"/>
<comment type="pathway">
    <text evidence="3 15">Cofactor biosynthesis; FMN biosynthesis; FMN from riboflavin (ATP route): step 1/1.</text>
</comment>
<dbReference type="EC" id="2.7.1.26" evidence="15"/>
<organism evidence="17 18">
    <name type="scientific">Candidatus Corynebacterium gallistercoris</name>
    <dbReference type="NCBI Taxonomy" id="2838530"/>
    <lineage>
        <taxon>Bacteria</taxon>
        <taxon>Bacillati</taxon>
        <taxon>Actinomycetota</taxon>
        <taxon>Actinomycetes</taxon>
        <taxon>Mycobacteriales</taxon>
        <taxon>Corynebacteriaceae</taxon>
        <taxon>Corynebacterium</taxon>
    </lineage>
</organism>
<dbReference type="Pfam" id="PF06574">
    <property type="entry name" value="FAD_syn"/>
    <property type="match status" value="1"/>
</dbReference>
<dbReference type="EMBL" id="DXFZ01000045">
    <property type="protein sequence ID" value="HIW95620.1"/>
    <property type="molecule type" value="Genomic_DNA"/>
</dbReference>
<dbReference type="Gene3D" id="3.40.50.620">
    <property type="entry name" value="HUPs"/>
    <property type="match status" value="1"/>
</dbReference>